<name>A0AAN8J2Q2_TRICO</name>
<evidence type="ECO:0000313" key="1">
    <source>
        <dbReference type="EMBL" id="KAK5981379.1"/>
    </source>
</evidence>
<reference evidence="1 2" key="1">
    <citation type="submission" date="2019-10" db="EMBL/GenBank/DDBJ databases">
        <title>Assembly and Annotation for the nematode Trichostrongylus colubriformis.</title>
        <authorList>
            <person name="Martin J."/>
        </authorList>
    </citation>
    <scope>NUCLEOTIDE SEQUENCE [LARGE SCALE GENOMIC DNA]</scope>
    <source>
        <strain evidence="1">G859</strain>
        <tissue evidence="1">Whole worm</tissue>
    </source>
</reference>
<comment type="caution">
    <text evidence="1">The sequence shown here is derived from an EMBL/GenBank/DDBJ whole genome shotgun (WGS) entry which is preliminary data.</text>
</comment>
<dbReference type="EMBL" id="WIXE01006351">
    <property type="protein sequence ID" value="KAK5981379.1"/>
    <property type="molecule type" value="Genomic_DNA"/>
</dbReference>
<protein>
    <submittedName>
        <fullName evidence="1">Uncharacterized protein</fullName>
    </submittedName>
</protein>
<evidence type="ECO:0000313" key="2">
    <source>
        <dbReference type="Proteomes" id="UP001331761"/>
    </source>
</evidence>
<sequence>MSLILNTRLFIEWRRLRKLGDHSRNSLYEKFFWINDVMVCVPPFCLLMLSADLRNAVVKFLRCRRHRRGSTAPASIGNR</sequence>
<proteinExistence type="predicted"/>
<keyword evidence="2" id="KW-1185">Reference proteome</keyword>
<dbReference type="AlphaFoldDB" id="A0AAN8J2Q2"/>
<dbReference type="Proteomes" id="UP001331761">
    <property type="component" value="Unassembled WGS sequence"/>
</dbReference>
<gene>
    <name evidence="1" type="ORF">GCK32_010808</name>
</gene>
<organism evidence="1 2">
    <name type="scientific">Trichostrongylus colubriformis</name>
    <name type="common">Black scour worm</name>
    <dbReference type="NCBI Taxonomy" id="6319"/>
    <lineage>
        <taxon>Eukaryota</taxon>
        <taxon>Metazoa</taxon>
        <taxon>Ecdysozoa</taxon>
        <taxon>Nematoda</taxon>
        <taxon>Chromadorea</taxon>
        <taxon>Rhabditida</taxon>
        <taxon>Rhabditina</taxon>
        <taxon>Rhabditomorpha</taxon>
        <taxon>Strongyloidea</taxon>
        <taxon>Trichostrongylidae</taxon>
        <taxon>Trichostrongylus</taxon>
    </lineage>
</organism>
<accession>A0AAN8J2Q2</accession>